<gene>
    <name evidence="1" type="ORF">SCF082_LOCUS14872</name>
</gene>
<organism evidence="1 2">
    <name type="scientific">Durusdinium trenchii</name>
    <dbReference type="NCBI Taxonomy" id="1381693"/>
    <lineage>
        <taxon>Eukaryota</taxon>
        <taxon>Sar</taxon>
        <taxon>Alveolata</taxon>
        <taxon>Dinophyceae</taxon>
        <taxon>Suessiales</taxon>
        <taxon>Symbiodiniaceae</taxon>
        <taxon>Durusdinium</taxon>
    </lineage>
</organism>
<comment type="caution">
    <text evidence="1">The sequence shown here is derived from an EMBL/GenBank/DDBJ whole genome shotgun (WGS) entry which is preliminary data.</text>
</comment>
<sequence length="175" mass="20469">MRLRRLVEVKPSGKCYCDESIREDYKSPERREWLEIALCDAVKKIGTDRKHFKKVRAEFLTRVVVVREKMMLREQEIHGTWLTEAKMSQKGYSATKDIQAIVQYCSKFPNTLVRAWKYDSSVMEYFVEDECKSLLKRSELLKETETTEKDVGGPTFDTPHLHTCKGRTIPGDVRT</sequence>
<evidence type="ECO:0000313" key="1">
    <source>
        <dbReference type="EMBL" id="CAK9020340.1"/>
    </source>
</evidence>
<proteinExistence type="predicted"/>
<accession>A0ABP0K0Q0</accession>
<name>A0ABP0K0Q0_9DINO</name>
<keyword evidence="2" id="KW-1185">Reference proteome</keyword>
<dbReference type="Proteomes" id="UP001642464">
    <property type="component" value="Unassembled WGS sequence"/>
</dbReference>
<reference evidence="1 2" key="1">
    <citation type="submission" date="2024-02" db="EMBL/GenBank/DDBJ databases">
        <authorList>
            <person name="Chen Y."/>
            <person name="Shah S."/>
            <person name="Dougan E. K."/>
            <person name="Thang M."/>
            <person name="Chan C."/>
        </authorList>
    </citation>
    <scope>NUCLEOTIDE SEQUENCE [LARGE SCALE GENOMIC DNA]</scope>
</reference>
<dbReference type="EMBL" id="CAXAMM010009435">
    <property type="protein sequence ID" value="CAK9020340.1"/>
    <property type="molecule type" value="Genomic_DNA"/>
</dbReference>
<evidence type="ECO:0000313" key="2">
    <source>
        <dbReference type="Proteomes" id="UP001642464"/>
    </source>
</evidence>
<protein>
    <submittedName>
        <fullName evidence="1">Uncharacterized protein</fullName>
    </submittedName>
</protein>